<evidence type="ECO:0000256" key="1">
    <source>
        <dbReference type="SAM" id="Phobius"/>
    </source>
</evidence>
<feature type="transmembrane region" description="Helical" evidence="1">
    <location>
        <begin position="71"/>
        <end position="91"/>
    </location>
</feature>
<feature type="transmembrane region" description="Helical" evidence="1">
    <location>
        <begin position="146"/>
        <end position="166"/>
    </location>
</feature>
<keyword evidence="1" id="KW-0472">Membrane</keyword>
<dbReference type="RefSeq" id="WP_058858732.1">
    <property type="nucleotide sequence ID" value="NZ_BJZR01000014.1"/>
</dbReference>
<organism evidence="2 4">
    <name type="scientific">Kocuria flava</name>
    <dbReference type="NCBI Taxonomy" id="446860"/>
    <lineage>
        <taxon>Bacteria</taxon>
        <taxon>Bacillati</taxon>
        <taxon>Actinomycetota</taxon>
        <taxon>Actinomycetes</taxon>
        <taxon>Micrococcales</taxon>
        <taxon>Micrococcaceae</taxon>
        <taxon>Kocuria</taxon>
    </lineage>
</organism>
<dbReference type="EMBL" id="CP013254">
    <property type="protein sequence ID" value="ALU40027.1"/>
    <property type="molecule type" value="Genomic_DNA"/>
</dbReference>
<keyword evidence="1" id="KW-0812">Transmembrane</keyword>
<dbReference type="OrthoDB" id="5638726at2"/>
<feature type="transmembrane region" description="Helical" evidence="1">
    <location>
        <begin position="41"/>
        <end position="59"/>
    </location>
</feature>
<dbReference type="Proteomes" id="UP000057181">
    <property type="component" value="Chromosome"/>
</dbReference>
<dbReference type="EMBL" id="BJZR01000014">
    <property type="protein sequence ID" value="GEO91553.1"/>
    <property type="molecule type" value="Genomic_DNA"/>
</dbReference>
<feature type="transmembrane region" description="Helical" evidence="1">
    <location>
        <begin position="111"/>
        <end position="134"/>
    </location>
</feature>
<dbReference type="Proteomes" id="UP000321155">
    <property type="component" value="Unassembled WGS sequence"/>
</dbReference>
<keyword evidence="5" id="KW-1185">Reference proteome</keyword>
<gene>
    <name evidence="2" type="ORF">AS188_10055</name>
    <name evidence="3" type="ORF">KFL01_08590</name>
</gene>
<proteinExistence type="predicted"/>
<reference evidence="3 5" key="2">
    <citation type="submission" date="2019-07" db="EMBL/GenBank/DDBJ databases">
        <title>Whole genome shotgun sequence of Kocuria flava NBRC 107626.</title>
        <authorList>
            <person name="Hosoyama A."/>
            <person name="Uohara A."/>
            <person name="Ohji S."/>
            <person name="Ichikawa N."/>
        </authorList>
    </citation>
    <scope>NUCLEOTIDE SEQUENCE [LARGE SCALE GENOMIC DNA]</scope>
    <source>
        <strain evidence="3 5">NBRC 107626</strain>
    </source>
</reference>
<dbReference type="STRING" id="446860.AS188_10055"/>
<evidence type="ECO:0000313" key="4">
    <source>
        <dbReference type="Proteomes" id="UP000057181"/>
    </source>
</evidence>
<sequence length="167" mass="17059">MPATTVTAVALLGFGANLALLTSLGAQHTFLIRQGPAHRHVGLVVGICIVSDALLISSGITGMSQILTTHLWVPTALAITAITWLNAHVLLETGLVLGAAATSCGPGNKWWFGAGAITASAVWFLAAGFGIGVLRPASTRPITWQVLDGATALMMPAPATTVLLTAL</sequence>
<keyword evidence="1" id="KW-1133">Transmembrane helix</keyword>
<evidence type="ECO:0000313" key="5">
    <source>
        <dbReference type="Proteomes" id="UP000321155"/>
    </source>
</evidence>
<reference evidence="2 4" key="1">
    <citation type="submission" date="2015-11" db="EMBL/GenBank/DDBJ databases">
        <title>Complete Genome Sequence of Kocuria flava strain HO-9041.</title>
        <authorList>
            <person name="Zhou M."/>
            <person name="Dai J."/>
        </authorList>
    </citation>
    <scope>NUCLEOTIDE SEQUENCE [LARGE SCALE GENOMIC DNA]</scope>
    <source>
        <strain evidence="2 4">HO-9041</strain>
    </source>
</reference>
<protein>
    <submittedName>
        <fullName evidence="3">Transporter</fullName>
    </submittedName>
</protein>
<evidence type="ECO:0000313" key="2">
    <source>
        <dbReference type="EMBL" id="ALU40027.1"/>
    </source>
</evidence>
<name>A0A0U3GA93_9MICC</name>
<evidence type="ECO:0000313" key="3">
    <source>
        <dbReference type="EMBL" id="GEO91553.1"/>
    </source>
</evidence>
<dbReference type="AlphaFoldDB" id="A0A0U3GA93"/>
<dbReference type="KEGG" id="kfv:AS188_10055"/>
<accession>A0A0U3GA93</accession>